<dbReference type="Gene3D" id="3.30.420.10">
    <property type="entry name" value="Ribonuclease H-like superfamily/Ribonuclease H"/>
    <property type="match status" value="1"/>
</dbReference>
<name>A0A061G9M1_THECC</name>
<gene>
    <name evidence="3" type="ORF">TCM_027217</name>
</gene>
<dbReference type="InParanoid" id="A0A061G9M1"/>
<dbReference type="PANTHER" id="PTHR47723">
    <property type="entry name" value="OS05G0353850 PROTEIN"/>
    <property type="match status" value="1"/>
</dbReference>
<dbReference type="Proteomes" id="UP000026915">
    <property type="component" value="Chromosome 6"/>
</dbReference>
<dbReference type="EMBL" id="CM001884">
    <property type="protein sequence ID" value="EOY25852.1"/>
    <property type="molecule type" value="Genomic_DNA"/>
</dbReference>
<dbReference type="Gramene" id="EOY25852">
    <property type="protein sequence ID" value="EOY25852"/>
    <property type="gene ID" value="TCM_027217"/>
</dbReference>
<feature type="compositionally biased region" description="Acidic residues" evidence="1">
    <location>
        <begin position="136"/>
        <end position="149"/>
    </location>
</feature>
<dbReference type="SUPFAM" id="SSF53098">
    <property type="entry name" value="Ribonuclease H-like"/>
    <property type="match status" value="1"/>
</dbReference>
<dbReference type="AlphaFoldDB" id="A0A061G9M1"/>
<evidence type="ECO:0000313" key="3">
    <source>
        <dbReference type="EMBL" id="EOY25852.1"/>
    </source>
</evidence>
<accession>A0A061G9M1</accession>
<dbReference type="HOGENOM" id="CLU_297793_0_0_1"/>
<dbReference type="Pfam" id="PF13456">
    <property type="entry name" value="RVT_3"/>
    <property type="match status" value="1"/>
</dbReference>
<reference evidence="3 4" key="1">
    <citation type="journal article" date="2013" name="Genome Biol.">
        <title>The genome sequence of the most widely cultivated cacao type and its use to identify candidate genes regulating pod color.</title>
        <authorList>
            <person name="Motamayor J.C."/>
            <person name="Mockaitis K."/>
            <person name="Schmutz J."/>
            <person name="Haiminen N."/>
            <person name="Iii D.L."/>
            <person name="Cornejo O."/>
            <person name="Findley S.D."/>
            <person name="Zheng P."/>
            <person name="Utro F."/>
            <person name="Royaert S."/>
            <person name="Saski C."/>
            <person name="Jenkins J."/>
            <person name="Podicheti R."/>
            <person name="Zhao M."/>
            <person name="Scheffler B.E."/>
            <person name="Stack J.C."/>
            <person name="Feltus F.A."/>
            <person name="Mustiga G.M."/>
            <person name="Amores F."/>
            <person name="Phillips W."/>
            <person name="Marelli J.P."/>
            <person name="May G.D."/>
            <person name="Shapiro H."/>
            <person name="Ma J."/>
            <person name="Bustamante C.D."/>
            <person name="Schnell R.J."/>
            <person name="Main D."/>
            <person name="Gilbert D."/>
            <person name="Parida L."/>
            <person name="Kuhn D.N."/>
        </authorList>
    </citation>
    <scope>NUCLEOTIDE SEQUENCE [LARGE SCALE GENOMIC DNA]</scope>
    <source>
        <strain evidence="4">cv. Matina 1-6</strain>
    </source>
</reference>
<dbReference type="InterPro" id="IPR036397">
    <property type="entry name" value="RNaseH_sf"/>
</dbReference>
<evidence type="ECO:0000256" key="1">
    <source>
        <dbReference type="SAM" id="MobiDB-lite"/>
    </source>
</evidence>
<keyword evidence="4" id="KW-1185">Reference proteome</keyword>
<keyword evidence="3" id="KW-0548">Nucleotidyltransferase</keyword>
<dbReference type="CDD" id="cd06222">
    <property type="entry name" value="RNase_H_like"/>
    <property type="match status" value="1"/>
</dbReference>
<dbReference type="GO" id="GO:0003676">
    <property type="term" value="F:nucleic acid binding"/>
    <property type="evidence" value="ECO:0007669"/>
    <property type="project" value="InterPro"/>
</dbReference>
<dbReference type="PROSITE" id="PS50879">
    <property type="entry name" value="RNASE_H_1"/>
    <property type="match status" value="1"/>
</dbReference>
<dbReference type="PANTHER" id="PTHR47723:SF13">
    <property type="entry name" value="PUTATIVE-RELATED"/>
    <property type="match status" value="1"/>
</dbReference>
<evidence type="ECO:0000313" key="4">
    <source>
        <dbReference type="Proteomes" id="UP000026915"/>
    </source>
</evidence>
<dbReference type="GO" id="GO:0003964">
    <property type="term" value="F:RNA-directed DNA polymerase activity"/>
    <property type="evidence" value="ECO:0007669"/>
    <property type="project" value="UniProtKB-KW"/>
</dbReference>
<dbReference type="eggNOG" id="KOG1075">
    <property type="taxonomic scope" value="Eukaryota"/>
</dbReference>
<feature type="domain" description="RNase H type-1" evidence="2">
    <location>
        <begin position="884"/>
        <end position="1011"/>
    </location>
</feature>
<dbReference type="InterPro" id="IPR026960">
    <property type="entry name" value="RVT-Znf"/>
</dbReference>
<dbReference type="InterPro" id="IPR002156">
    <property type="entry name" value="RNaseH_domain"/>
</dbReference>
<dbReference type="GO" id="GO:0004523">
    <property type="term" value="F:RNA-DNA hybrid ribonuclease activity"/>
    <property type="evidence" value="ECO:0007669"/>
    <property type="project" value="InterPro"/>
</dbReference>
<protein>
    <submittedName>
        <fullName evidence="3">Non-LTR retroelement reverse transcriptase</fullName>
    </submittedName>
</protein>
<dbReference type="InterPro" id="IPR044730">
    <property type="entry name" value="RNase_H-like_dom_plant"/>
</dbReference>
<dbReference type="InterPro" id="IPR012337">
    <property type="entry name" value="RNaseH-like_sf"/>
</dbReference>
<sequence length="1011" mass="113993">MSLANNGIEDLRGTPTCLNLQTLFLSNSKLKSGEKRQVSRMKPLYILSFGYHKTTKERPVSKLRTMKGATAATEGVLSKALSPPILDDRSRKKVRFKGDGQETNQAGSHHHPSFRDVLMSSESEDLFSEDNRDSEGEIGLEDTNMEDSGSDPSVMERDCDADYTFGSWTIFDCETLVSLLSQRDAGPNSSSSLDSVSWNAIALLPQVTAHSLKDENTTHSDSSPFGPWMLVSRRKNKYEEGRQYLTRKKNSGKNRTQGSRFSLLEDKEEKVVALDQSIILERQSSKQNFTGKEKIESFNRKEDNGQFGKALEGEAVVRESLLKDVLTGKQVSPLVPNGNEVDSKDVSRIRDISSHRHILDPNKHTVATMVVKTVDEGLPTRKLMTRNSRVGGVFIHEKDPKVTDKKILTHLQGMSIKKRARAKPKTTIMHSNAMSNLLDDSGLNLAPVDALVEIIHQPAAVNDLEKLGASDNNFVRLIREFVKQHNYYMAVLVEPRIRGFNAERVINSTGFDRSHRIESAGFSGVGNSWYLSTVYGHKNPSIRKVHLLRWNTLCKPKAQGGMGIRRLSLMNDAFILILCWGLLSKPDALWVRVLVNKYNFIRADYSKDPMRYTWVGEVPLINVVADMGFMLNLRARVKDYIMPNGDWDKERLTSILPIEVVNQILCIIPPTLSASLDMPYWALSPYGYFTISSTYKHLGSLADSTREENNKMWRLVWDLRGPHRVCLFLFFCLHKRILTNAERVRRKMSSDASCPHCYGVEETCLHVLRDCPALETLWRRILPQSGINQFFQIPLIDWLSSNLNLKNLYVFDVPWNIVLGITCWYTWKWRNLFIFEGRELSVEGRLSIIRSVAVDSHNTWSTPRIISGGMRHQEEILVGWSPPPEDWIAVNSDGAFKSAVGIAAAGGVLRDSHGTWIVGYACKLETSSVFRAELWGVYKGLQLAWERGFRKVKLQSDNKAVVQAISFSSVHPGSNLDLIRAIKGQSNKLSLKFGLLLCSLSNHLDGIGVHQ</sequence>
<feature type="region of interest" description="Disordered" evidence="1">
    <location>
        <begin position="122"/>
        <end position="156"/>
    </location>
</feature>
<keyword evidence="3" id="KW-0695">RNA-directed DNA polymerase</keyword>
<dbReference type="Pfam" id="PF13966">
    <property type="entry name" value="zf-RVT"/>
    <property type="match status" value="1"/>
</dbReference>
<proteinExistence type="predicted"/>
<evidence type="ECO:0000259" key="2">
    <source>
        <dbReference type="PROSITE" id="PS50879"/>
    </source>
</evidence>
<dbReference type="InterPro" id="IPR053151">
    <property type="entry name" value="RNase_H-like"/>
</dbReference>
<keyword evidence="3" id="KW-0808">Transferase</keyword>
<organism evidence="3 4">
    <name type="scientific">Theobroma cacao</name>
    <name type="common">Cacao</name>
    <name type="synonym">Cocoa</name>
    <dbReference type="NCBI Taxonomy" id="3641"/>
    <lineage>
        <taxon>Eukaryota</taxon>
        <taxon>Viridiplantae</taxon>
        <taxon>Streptophyta</taxon>
        <taxon>Embryophyta</taxon>
        <taxon>Tracheophyta</taxon>
        <taxon>Spermatophyta</taxon>
        <taxon>Magnoliopsida</taxon>
        <taxon>eudicotyledons</taxon>
        <taxon>Gunneridae</taxon>
        <taxon>Pentapetalae</taxon>
        <taxon>rosids</taxon>
        <taxon>malvids</taxon>
        <taxon>Malvales</taxon>
        <taxon>Malvaceae</taxon>
        <taxon>Byttnerioideae</taxon>
        <taxon>Theobroma</taxon>
    </lineage>
</organism>